<feature type="compositionally biased region" description="Basic and acidic residues" evidence="2">
    <location>
        <begin position="2474"/>
        <end position="2486"/>
    </location>
</feature>
<feature type="region of interest" description="Disordered" evidence="2">
    <location>
        <begin position="1144"/>
        <end position="1175"/>
    </location>
</feature>
<feature type="compositionally biased region" description="Basic and acidic residues" evidence="2">
    <location>
        <begin position="243"/>
        <end position="259"/>
    </location>
</feature>
<feature type="region of interest" description="Disordered" evidence="2">
    <location>
        <begin position="1394"/>
        <end position="1488"/>
    </location>
</feature>
<feature type="compositionally biased region" description="Basic and acidic residues" evidence="2">
    <location>
        <begin position="3260"/>
        <end position="3279"/>
    </location>
</feature>
<feature type="compositionally biased region" description="Basic and acidic residues" evidence="2">
    <location>
        <begin position="324"/>
        <end position="340"/>
    </location>
</feature>
<feature type="compositionally biased region" description="Polar residues" evidence="2">
    <location>
        <begin position="3402"/>
        <end position="3421"/>
    </location>
</feature>
<feature type="compositionally biased region" description="Basic and acidic residues" evidence="2">
    <location>
        <begin position="516"/>
        <end position="547"/>
    </location>
</feature>
<feature type="region of interest" description="Disordered" evidence="2">
    <location>
        <begin position="511"/>
        <end position="547"/>
    </location>
</feature>
<gene>
    <name evidence="3" type="ORF">M0R45_033679</name>
</gene>
<feature type="compositionally biased region" description="Basic and acidic residues" evidence="2">
    <location>
        <begin position="2448"/>
        <end position="2459"/>
    </location>
</feature>
<feature type="compositionally biased region" description="Basic and acidic residues" evidence="2">
    <location>
        <begin position="3423"/>
        <end position="3437"/>
    </location>
</feature>
<proteinExistence type="predicted"/>
<feature type="compositionally biased region" description="Acidic residues" evidence="2">
    <location>
        <begin position="2875"/>
        <end position="2893"/>
    </location>
</feature>
<feature type="compositionally biased region" description="Basic and acidic residues" evidence="2">
    <location>
        <begin position="4137"/>
        <end position="4150"/>
    </location>
</feature>
<feature type="compositionally biased region" description="Basic and acidic residues" evidence="2">
    <location>
        <begin position="4094"/>
        <end position="4130"/>
    </location>
</feature>
<feature type="region of interest" description="Disordered" evidence="2">
    <location>
        <begin position="3605"/>
        <end position="3642"/>
    </location>
</feature>
<feature type="region of interest" description="Disordered" evidence="2">
    <location>
        <begin position="2658"/>
        <end position="2747"/>
    </location>
</feature>
<feature type="compositionally biased region" description="Basic and acidic residues" evidence="2">
    <location>
        <begin position="4309"/>
        <end position="4325"/>
    </location>
</feature>
<feature type="region of interest" description="Disordered" evidence="2">
    <location>
        <begin position="1339"/>
        <end position="1358"/>
    </location>
</feature>
<feature type="compositionally biased region" description="Basic and acidic residues" evidence="2">
    <location>
        <begin position="864"/>
        <end position="879"/>
    </location>
</feature>
<feature type="compositionally biased region" description="Basic and acidic residues" evidence="2">
    <location>
        <begin position="294"/>
        <end position="315"/>
    </location>
</feature>
<feature type="region of interest" description="Disordered" evidence="2">
    <location>
        <begin position="938"/>
        <end position="966"/>
    </location>
</feature>
<feature type="coiled-coil region" evidence="1">
    <location>
        <begin position="673"/>
        <end position="722"/>
    </location>
</feature>
<feature type="compositionally biased region" description="Acidic residues" evidence="2">
    <location>
        <begin position="2321"/>
        <end position="2333"/>
    </location>
</feature>
<evidence type="ECO:0000256" key="2">
    <source>
        <dbReference type="SAM" id="MobiDB-lite"/>
    </source>
</evidence>
<feature type="compositionally biased region" description="Basic and acidic residues" evidence="2">
    <location>
        <begin position="2213"/>
        <end position="2233"/>
    </location>
</feature>
<feature type="region of interest" description="Disordered" evidence="2">
    <location>
        <begin position="4227"/>
        <end position="4342"/>
    </location>
</feature>
<feature type="region of interest" description="Disordered" evidence="2">
    <location>
        <begin position="1213"/>
        <end position="1254"/>
    </location>
</feature>
<feature type="compositionally biased region" description="Polar residues" evidence="2">
    <location>
        <begin position="2596"/>
        <end position="2606"/>
    </location>
</feature>
<feature type="region of interest" description="Disordered" evidence="2">
    <location>
        <begin position="1917"/>
        <end position="2091"/>
    </location>
</feature>
<feature type="compositionally biased region" description="Basic and acidic residues" evidence="2">
    <location>
        <begin position="1800"/>
        <end position="1830"/>
    </location>
</feature>
<feature type="compositionally biased region" description="Polar residues" evidence="2">
    <location>
        <begin position="2665"/>
        <end position="2677"/>
    </location>
</feature>
<feature type="region of interest" description="Disordered" evidence="2">
    <location>
        <begin position="3936"/>
        <end position="3957"/>
    </location>
</feature>
<feature type="region of interest" description="Disordered" evidence="2">
    <location>
        <begin position="812"/>
        <end position="831"/>
    </location>
</feature>
<feature type="region of interest" description="Disordered" evidence="2">
    <location>
        <begin position="3005"/>
        <end position="3050"/>
    </location>
</feature>
<feature type="compositionally biased region" description="Basic and acidic residues" evidence="2">
    <location>
        <begin position="951"/>
        <end position="966"/>
    </location>
</feature>
<feature type="compositionally biased region" description="Acidic residues" evidence="2">
    <location>
        <begin position="4062"/>
        <end position="4071"/>
    </location>
</feature>
<dbReference type="Proteomes" id="UP001457282">
    <property type="component" value="Unassembled WGS sequence"/>
</dbReference>
<feature type="region of interest" description="Disordered" evidence="2">
    <location>
        <begin position="3402"/>
        <end position="3513"/>
    </location>
</feature>
<feature type="compositionally biased region" description="Basic residues" evidence="2">
    <location>
        <begin position="4359"/>
        <end position="4371"/>
    </location>
</feature>
<feature type="compositionally biased region" description="Basic and acidic residues" evidence="2">
    <location>
        <begin position="4033"/>
        <end position="4061"/>
    </location>
</feature>
<feature type="region of interest" description="Disordered" evidence="2">
    <location>
        <begin position="2557"/>
        <end position="2645"/>
    </location>
</feature>
<feature type="compositionally biased region" description="Basic and acidic residues" evidence="2">
    <location>
        <begin position="4003"/>
        <end position="4024"/>
    </location>
</feature>
<feature type="region of interest" description="Disordered" evidence="2">
    <location>
        <begin position="2769"/>
        <end position="2795"/>
    </location>
</feature>
<feature type="compositionally biased region" description="Polar residues" evidence="2">
    <location>
        <begin position="4374"/>
        <end position="4384"/>
    </location>
</feature>
<feature type="compositionally biased region" description="Basic and acidic residues" evidence="2">
    <location>
        <begin position="2428"/>
        <end position="2442"/>
    </location>
</feature>
<feature type="region of interest" description="Disordered" evidence="2">
    <location>
        <begin position="1572"/>
        <end position="1613"/>
    </location>
</feature>
<feature type="compositionally biased region" description="Basic and acidic residues" evidence="2">
    <location>
        <begin position="1452"/>
        <end position="1488"/>
    </location>
</feature>
<evidence type="ECO:0000313" key="4">
    <source>
        <dbReference type="Proteomes" id="UP001457282"/>
    </source>
</evidence>
<feature type="region of interest" description="Disordered" evidence="2">
    <location>
        <begin position="2832"/>
        <end position="2855"/>
    </location>
</feature>
<feature type="region of interest" description="Disordered" evidence="2">
    <location>
        <begin position="2156"/>
        <end position="2189"/>
    </location>
</feature>
<feature type="compositionally biased region" description="Basic and acidic residues" evidence="2">
    <location>
        <begin position="2398"/>
        <end position="2407"/>
    </location>
</feature>
<comment type="caution">
    <text evidence="3">The sequence shown here is derived from an EMBL/GenBank/DDBJ whole genome shotgun (WGS) entry which is preliminary data.</text>
</comment>
<feature type="region of interest" description="Disordered" evidence="2">
    <location>
        <begin position="3804"/>
        <end position="3922"/>
    </location>
</feature>
<feature type="compositionally biased region" description="Basic and acidic residues" evidence="2">
    <location>
        <begin position="3804"/>
        <end position="3832"/>
    </location>
</feature>
<feature type="compositionally biased region" description="Basic and acidic residues" evidence="2">
    <location>
        <begin position="3608"/>
        <end position="3638"/>
    </location>
</feature>
<feature type="region of interest" description="Disordered" evidence="2">
    <location>
        <begin position="4354"/>
        <end position="4384"/>
    </location>
</feature>
<organism evidence="3 4">
    <name type="scientific">Rubus argutus</name>
    <name type="common">Southern blackberry</name>
    <dbReference type="NCBI Taxonomy" id="59490"/>
    <lineage>
        <taxon>Eukaryota</taxon>
        <taxon>Viridiplantae</taxon>
        <taxon>Streptophyta</taxon>
        <taxon>Embryophyta</taxon>
        <taxon>Tracheophyta</taxon>
        <taxon>Spermatophyta</taxon>
        <taxon>Magnoliopsida</taxon>
        <taxon>eudicotyledons</taxon>
        <taxon>Gunneridae</taxon>
        <taxon>Pentapetalae</taxon>
        <taxon>rosids</taxon>
        <taxon>fabids</taxon>
        <taxon>Rosales</taxon>
        <taxon>Rosaceae</taxon>
        <taxon>Rosoideae</taxon>
        <taxon>Rosoideae incertae sedis</taxon>
        <taxon>Rubus</taxon>
    </lineage>
</organism>
<feature type="region of interest" description="Disordered" evidence="2">
    <location>
        <begin position="3260"/>
        <end position="3280"/>
    </location>
</feature>
<feature type="compositionally biased region" description="Basic and acidic residues" evidence="2">
    <location>
        <begin position="2081"/>
        <end position="2091"/>
    </location>
</feature>
<feature type="coiled-coil region" evidence="1">
    <location>
        <begin position="133"/>
        <end position="167"/>
    </location>
</feature>
<accession>A0AAW1WN06</accession>
<feature type="compositionally biased region" description="Basic and acidic residues" evidence="2">
    <location>
        <begin position="2782"/>
        <end position="2793"/>
    </location>
</feature>
<feature type="compositionally biased region" description="Basic and acidic residues" evidence="2">
    <location>
        <begin position="4073"/>
        <end position="4087"/>
    </location>
</feature>
<feature type="compositionally biased region" description="Basic and acidic residues" evidence="2">
    <location>
        <begin position="1240"/>
        <end position="1254"/>
    </location>
</feature>
<feature type="compositionally biased region" description="Basic and acidic residues" evidence="2">
    <location>
        <begin position="4158"/>
        <end position="4172"/>
    </location>
</feature>
<sequence>MATEADFPEAISVTKGEGEDRYLTSEQFDRNVEQCSPLGLKKSKGELDQHHEIEKPFADSENVKVDCSTQVESKNKSFGISEGEHFLAPLSEISQADQSNQAGMEIVKTEDAKLQVERGEASKNETTVDQHVQAVISNQQDSTKENLQRLENEAEISEVDVKGTEMADGNAESYRNEASGLLEATTFQEYEASISTLDFTNNSLKKDIEMETNVDNTSSTNPIFQEEFKEETSTKVTSNIEDDSQKTMHKYEPEEELQKFPEVMPENAKTESASENAEVITSTDEEGAIQNTKEYSEKEEANPAHGTEKVFEATRTEQVTGEHPLPEIHTTEDHPQEFDEENKNLQACVEAANLSANTEEKNLEEEVIQEKCSSLVEAQTTEKISREEEIHVTDLKEEEKEADAKYEEPIEVADTTREIEFETIAQRTETNKDLFVPIPEEEAYAEESTKAFVQNTTFLSEVSEIKTKEIIQEDLPTVSNYGLVSGEVSHVSGSKEAETEEKEHVEILTDETALETEDHAQAEESFNSKENMEKEIQTAEDEGKRDVKETGIALEEEGLETILTDQTALQTEDVDLQAEENFNSKDILEKQIPTAADEGENGLMEAQAENNEKVTDTDVTTEEKGLATIVTDEGDTGLKEAEEVNKEQVKIADISPEEKVLPTILTDETALDIEDIDVQAEKNSNSKENLEKQIPVVAAESMKDVEEENEEQVKINDNSHEEILTYEAALDNEKIELQAEENFNSKDNSEKHIPTVADEGEICLAKAEAENNEQVTITDITTEEKVLATISTDEKALDTEDIDVQADESFNSEEKLEELVPTTEVRNTEISPEEKDLVTILANETSLDIQDPAVQAEVTSNSKENLEKQISEAPDKGDTCMEEAGEENKEQVKNTDISPEEKGQATIIIDETTQDIEYIDVQAGENFISKEILEMPKAVDEDETDLTESEAENKEHVETTEIGPEEKGLATILTDETAKDIKHNDAQAAEINSKEVLEKQIPTAVDEGEINLTEAEADYKEHVDYTNIAAEQGVETILRDEPALELEDVEQEQENFNSKENLENQIPTAVDEGEAENKEQLQNSDITVLRDETVLDIEDLQAKEYQIPKEESEGEEKVGHGDIVFDHTPVNVYSTELVGDNTVEESFQVQSHEEAEQKLGVKDEKSEDHPERNDIIVEEPQLLQVLEEPKITSRDFKEEQIIGGDVTIFKPESIEEDTVKNSQDNEKEEIANDLSPEYIPEDRGEKCKDDRNDAVKSEGEILEHSQNVGVEESTTCETKNFERSEEILSTLPVKYDQESSPAPKEALKEENIDEDTFSVEAAKDNDDDNGAITVTETCAKAPTNDEEDSPQVLKYEPEEEITKLPLVLPEETIPESSNENAEVITCTKEEIQESLDKEYDTSTGEACNEAAELSTEGEKEKQTTQEVSSSLRGEETTELSSKEEENFVTSLQKEKNEEHEVCKEAIEAKSETLEDTTEPKPISEEESNKSLVVDNSFLSEASEKEIEKEIQSEYSCTVRNFDSEVVSEETGLSDATVENKEQVETTHIAPEEKDNTGTDVYNTELVGETIVEPSLQVQPLEEEAEPKLAVEDETDKSDDHPEKNNKILEKVPDEPKIINRDFNVEQITEGNVINFATESIAEETVTNYQDDEKETEKLNEEGSSIENITEGNANDISTECVPKDRGEKLEECIGEAVESKEEILLESQTDGSSEITTCDTSGAVKTEEETSLQNEEPREVKVSNLALEKLDSDAPEEETTGGSEVVPESDNKSIDVVTKDELTADQTLDEGIKEPSTFLAEEKEPRACEHEHETTSQDKNIEEEHAKEEEVPTADDTGDLLAPRSVEETCLPKEEPRELNVSELALETLEAGESEEEIKETFETVSKFDSQSIGVVSEAETTTCEIKNVERYEEIVSTSPVKYDQGSSPAPTDASKEENIDENTFSVQEDKDNIDGDNGAVTVTETCAKVTSNDEEDSPQALKYEPGEEITKLPDVLPEETMPESSSENAEVITCTKEEIRESLDKESDTSTGEACNEAAELSTEGEKEQQTTQDVPSSLIGEETTEESSKEEENFVTSLQEEKNEEQEVRKEAIVAKYETLENTAEPKPIPVEESNKSLVEDNSFLSEASEKEIEKEIQSECTCTVTNFDSEVVSDETGLSDATAENKEQVETTHIAPEEKDNAGTGVYNTELVRETIVEPSLQVQPLQEEAEPKLEVEDGTDKLDDHPEKNNKILEEVLDEPKITDKYFNEEQITEGNVVNFATESIAEETVTNYQDDEKETEKLNEEGSSIENIKEGNANDISTECVPEDRGEKIEECMEEAVESNEEILQESQTDGSGEITAGDTTGAEKTEEETSLQNEEPREVKVSNLALEKLDSDATEEETTGGSEVVPEPDSKSIDVVTKDEVIADQTLDEGIKERSTLLAEEKELRASEHELETTSQDKNIEEEHAKEVEVPTADDAEDLLGPRSAEETCLPKEEPRGLNVSELALEKLEAAESEEEIKETFETVSKFDSQSIGVVSEAEILEHTQTTTCEIKNVERYEEIVSTLPVKYDQGSSPAPTEVSKEENIDENTFSVQENKDNIDGDNGDVTVTETCAKITSNDEEDSPQVLKYEPGEEITKLPDVLPEETVPESPSENAVVITCTKEEIRESLVKESDTSTGEVLETTSTETGEHASLEVNHPQGFNDKETTEGNATEYQACNEAAELSTEGEEEKQTTQEVFSSLIGEEKTEESSKEEDNFVTSIQEKKIEEHEVCTEAIEAKSETLENATEPKPISEEESNKSLVEDNSFLYEASEIQGEYSSTVRNFDSEVVSGKIGLTEATAENKEQVETTHIAPEEKDNAGTGVYNTELVRETIVEPSFQVQPLEEEAEPKLEAEDETDISDGPEKNNKILEEVSFWNVSKQVLDKPKITDRDFNEEQITEGNVVNFANESILEETVANYQDDEKETEKLNEGSSIETIKEGNANDMSTVCVPEYRGEKLEECIGEAVESKEEILQESQTEGLGEITTCDTSGVEKTDSDAPEEETTGGSEVVPESYSKSIDVVTKDEIIADQTLDEDISKEPSTLLAEEKELRASEDEHGTTSQDKNIEEKHAKVVEVPTADDTGDLFAPRSVEETCLPKEEPREKVSELALEKREAGESEEKIKETFETVSKFDSQSIGVVSKDEIITDQTQCEGITDAPLQIPSHTLLPEEKDLKTSEVVQETLDADTHEEEIKDGSAMVPKFDSESIDEVLKDDIISETTTVDKNLDEENPKEVEVPADEDKQDLYAATPAKETCLQADEPKDSELALQKLDAGEIEEEIKGTFEKVSISDSQSIVVASGDVILADQTHCEGITNPPLSKDRDFGATELALEKVDAEDTEEIKVPEIVTKFDSESIEIVSNNEVIADQTFNEGITKEQIQSPSSTLLPEEKEQEASEPEHETTAQNKNTEQECTKEVEVSADEATQALFAAGPVEEKSLEKEEPSELNVSELAQEKLHAGDSEEANETFETVSKPDFPSTVAVSSEEITADETLSKGVTDIPREIPSYTSLHEEKELKASELDLEKLDADIPEEEIKEGSEVIPQSNSQSTYEVSKDEIITDQLQIPSSALVPDEKEFKASEHEYETTTDEKNIEDENLKEVEEPTDEATQDLFAARSAVESCLQKEKPSEFKVAELALEKLDADETEEVKETFETVSKSDSESFYAVSKDELTDDQTLRNVITDGSLHIPSYTSLTMENELNASELPLEKLDANTTEEVKEGSEVTPKSDFQSIDVVVKDEIIADQVLHEVKTNDQLQIQSSILLPEEKELKESEHEHGTATQDKNLEEEHAKEIEVAADEDTRDLFVASSEEKTQLQKEEPRDVKVSELAPENLDVGESTDAVSKDESTAEQTLHRSDEQLQIASPTLLPKEKEEATVQKEEAEDCRVPELALKLLNAGEAEEETNEAFETVPEFSSQSIGELATDEIVDQIPPSSLLTAEKRCKNTTTIDNAEEKSTNVVETPNDECRKDKNIAEQRSIPNEEPRELNLSNLEFHFQDTQRDNSNEVHEEEGCSLKEVPKVEPRDDEEEEYVDSNETKKNEASNEERNLEVATSDSRAEDWCETTIEAKIDVPNEEIKDEMEGAKDVGEENIRASQQENESREEKYPEEKNETFNTASSENHHEVTNPTEKKLIDSTYKQDSSVEISQEGILGLEEAYGNTRDIKQLEKESHASNIPSSNEVALNFLQDPTLEDTKPSNDTLVATETKEEKVSESGVETADSTSAQISERLMNESTKERMKVITHLTEEKEPTVSKELQADKEEQEEHENVEEAKTDEEKEDTEHKRTYQGYDEPVIVEASTDTEVKVKKSHNILSGMGSKVKHSISKVKKAIIGKSSNSKTQSEK</sequence>
<feature type="compositionally biased region" description="Basic and acidic residues" evidence="2">
    <location>
        <begin position="2734"/>
        <end position="2746"/>
    </location>
</feature>
<feature type="compositionally biased region" description="Basic and acidic residues" evidence="2">
    <location>
        <begin position="1151"/>
        <end position="1175"/>
    </location>
</feature>
<feature type="region of interest" description="Disordered" evidence="2">
    <location>
        <begin position="2950"/>
        <end position="2972"/>
    </location>
</feature>
<feature type="compositionally biased region" description="Basic and acidic residues" evidence="2">
    <location>
        <begin position="3907"/>
        <end position="3922"/>
    </location>
</feature>
<evidence type="ECO:0000256" key="1">
    <source>
        <dbReference type="SAM" id="Coils"/>
    </source>
</evidence>
<keyword evidence="1" id="KW-0175">Coiled coil</keyword>
<feature type="compositionally biased region" description="Basic and acidic residues" evidence="2">
    <location>
        <begin position="1537"/>
        <end position="1556"/>
    </location>
</feature>
<name>A0AAW1WN06_RUBAR</name>
<feature type="compositionally biased region" description="Basic and acidic residues" evidence="2">
    <location>
        <begin position="1432"/>
        <end position="1445"/>
    </location>
</feature>
<feature type="compositionally biased region" description="Basic and acidic residues" evidence="2">
    <location>
        <begin position="1769"/>
        <end position="1782"/>
    </location>
</feature>
<feature type="region of interest" description="Disordered" evidence="2">
    <location>
        <begin position="1528"/>
        <end position="1559"/>
    </location>
</feature>
<feature type="region of interest" description="Disordered" evidence="2">
    <location>
        <begin position="1294"/>
        <end position="1330"/>
    </location>
</feature>
<feature type="compositionally biased region" description="Basic and acidic residues" evidence="2">
    <location>
        <begin position="3847"/>
        <end position="3863"/>
    </location>
</feature>
<feature type="region of interest" description="Disordered" evidence="2">
    <location>
        <begin position="2873"/>
        <end position="2897"/>
    </location>
</feature>
<feature type="compositionally biased region" description="Basic and acidic residues" evidence="2">
    <location>
        <begin position="1597"/>
        <end position="1613"/>
    </location>
</feature>
<feature type="compositionally biased region" description="Basic and acidic residues" evidence="2">
    <location>
        <begin position="2311"/>
        <end position="2320"/>
    </location>
</feature>
<feature type="compositionally biased region" description="Polar residues" evidence="2">
    <location>
        <begin position="270"/>
        <end position="282"/>
    </location>
</feature>
<feature type="compositionally biased region" description="Polar residues" evidence="2">
    <location>
        <begin position="1917"/>
        <end position="1930"/>
    </location>
</feature>
<feature type="compositionally biased region" description="Basic and acidic residues" evidence="2">
    <location>
        <begin position="1217"/>
        <end position="1230"/>
    </location>
</feature>
<feature type="compositionally biased region" description="Polar residues" evidence="2">
    <location>
        <begin position="3578"/>
        <end position="3588"/>
    </location>
</feature>
<feature type="compositionally biased region" description="Basic and acidic residues" evidence="2">
    <location>
        <begin position="3444"/>
        <end position="3453"/>
    </location>
</feature>
<feature type="region of interest" description="Disordered" evidence="2">
    <location>
        <begin position="857"/>
        <end position="903"/>
    </location>
</feature>
<feature type="compositionally biased region" description="Basic and acidic residues" evidence="2">
    <location>
        <begin position="2016"/>
        <end position="2029"/>
    </location>
</feature>
<evidence type="ECO:0000313" key="3">
    <source>
        <dbReference type="EMBL" id="KAK9925354.1"/>
    </source>
</evidence>
<feature type="compositionally biased region" description="Basic and acidic residues" evidence="2">
    <location>
        <begin position="3880"/>
        <end position="3896"/>
    </location>
</feature>
<feature type="region of interest" description="Disordered" evidence="2">
    <location>
        <begin position="3989"/>
        <end position="4174"/>
    </location>
</feature>
<feature type="compositionally biased region" description="Basic and acidic residues" evidence="2">
    <location>
        <begin position="886"/>
        <end position="903"/>
    </location>
</feature>
<feature type="compositionally biased region" description="Polar residues" evidence="2">
    <location>
        <begin position="1706"/>
        <end position="1720"/>
    </location>
</feature>
<dbReference type="EMBL" id="JBEDUW010000006">
    <property type="protein sequence ID" value="KAK9925354.1"/>
    <property type="molecule type" value="Genomic_DNA"/>
</dbReference>
<evidence type="ECO:0008006" key="5">
    <source>
        <dbReference type="Google" id="ProtNLM"/>
    </source>
</evidence>
<reference evidence="3 4" key="1">
    <citation type="journal article" date="2023" name="G3 (Bethesda)">
        <title>A chromosome-length genome assembly and annotation of blackberry (Rubus argutus, cv. 'Hillquist').</title>
        <authorList>
            <person name="Bruna T."/>
            <person name="Aryal R."/>
            <person name="Dudchenko O."/>
            <person name="Sargent D.J."/>
            <person name="Mead D."/>
            <person name="Buti M."/>
            <person name="Cavallini A."/>
            <person name="Hytonen T."/>
            <person name="Andres J."/>
            <person name="Pham M."/>
            <person name="Weisz D."/>
            <person name="Mascagni F."/>
            <person name="Usai G."/>
            <person name="Natali L."/>
            <person name="Bassil N."/>
            <person name="Fernandez G.E."/>
            <person name="Lomsadze A."/>
            <person name="Armour M."/>
            <person name="Olukolu B."/>
            <person name="Poorten T."/>
            <person name="Britton C."/>
            <person name="Davik J."/>
            <person name="Ashrafi H."/>
            <person name="Aiden E.L."/>
            <person name="Borodovsky M."/>
            <person name="Worthington M."/>
        </authorList>
    </citation>
    <scope>NUCLEOTIDE SEQUENCE [LARGE SCALE GENOMIC DNA]</scope>
    <source>
        <strain evidence="3">PI 553951</strain>
    </source>
</reference>
<feature type="region of interest" description="Disordered" evidence="2">
    <location>
        <begin position="229"/>
        <end position="340"/>
    </location>
</feature>
<feature type="compositionally biased region" description="Basic and acidic residues" evidence="2">
    <location>
        <begin position="3079"/>
        <end position="3107"/>
    </location>
</feature>
<feature type="region of interest" description="Disordered" evidence="2">
    <location>
        <begin position="2206"/>
        <end position="2233"/>
    </location>
</feature>
<feature type="compositionally biased region" description="Basic and acidic residues" evidence="2">
    <location>
        <begin position="2832"/>
        <end position="2850"/>
    </location>
</feature>
<keyword evidence="4" id="KW-1185">Reference proteome</keyword>
<feature type="compositionally biased region" description="Basic and acidic residues" evidence="2">
    <location>
        <begin position="2166"/>
        <end position="2184"/>
    </location>
</feature>
<feature type="region of interest" description="Disordered" evidence="2">
    <location>
        <begin position="2273"/>
        <end position="2407"/>
    </location>
</feature>
<feature type="region of interest" description="Disordered" evidence="2">
    <location>
        <begin position="3569"/>
        <end position="3589"/>
    </location>
</feature>
<feature type="region of interest" description="Disordered" evidence="2">
    <location>
        <begin position="2428"/>
        <end position="2487"/>
    </location>
</feature>
<feature type="compositionally biased region" description="Basic and acidic residues" evidence="2">
    <location>
        <begin position="3469"/>
        <end position="3479"/>
    </location>
</feature>
<feature type="compositionally biased region" description="Acidic residues" evidence="2">
    <location>
        <begin position="940"/>
        <end position="950"/>
    </location>
</feature>
<feature type="region of interest" description="Disordered" evidence="2">
    <location>
        <begin position="1706"/>
        <end position="1842"/>
    </location>
</feature>
<feature type="compositionally biased region" description="Basic and acidic residues" evidence="2">
    <location>
        <begin position="3124"/>
        <end position="3156"/>
    </location>
</feature>
<feature type="compositionally biased region" description="Basic and acidic residues" evidence="2">
    <location>
        <begin position="4269"/>
        <end position="4300"/>
    </location>
</feature>
<feature type="compositionally biased region" description="Polar residues" evidence="2">
    <location>
        <begin position="1961"/>
        <end position="1971"/>
    </location>
</feature>
<protein>
    <recommendedName>
        <fullName evidence="5">Titin-like</fullName>
    </recommendedName>
</protein>
<feature type="region of interest" description="Disordered" evidence="2">
    <location>
        <begin position="3065"/>
        <end position="3156"/>
    </location>
</feature>